<dbReference type="InterPro" id="IPR057342">
    <property type="entry name" value="DEXDc_RapA"/>
</dbReference>
<feature type="domain" description="Helicase ATP-binding" evidence="5">
    <location>
        <begin position="70"/>
        <end position="224"/>
    </location>
</feature>
<gene>
    <name evidence="7" type="ORF">GGQ92_000537</name>
</gene>
<dbReference type="RefSeq" id="WP_184244295.1">
    <property type="nucleotide sequence ID" value="NZ_BAAACU010000022.1"/>
</dbReference>
<dbReference type="InterPro" id="IPR027417">
    <property type="entry name" value="P-loop_NTPase"/>
</dbReference>
<dbReference type="PANTHER" id="PTHR45766">
    <property type="entry name" value="DNA ANNEALING HELICASE AND ENDONUCLEASE ZRANB3 FAMILY MEMBER"/>
    <property type="match status" value="1"/>
</dbReference>
<feature type="domain" description="Helicase C-terminal" evidence="6">
    <location>
        <begin position="355"/>
        <end position="516"/>
    </location>
</feature>
<protein>
    <submittedName>
        <fullName evidence="7">SNF2 family DNA or RNA helicase</fullName>
    </submittedName>
</protein>
<keyword evidence="2" id="KW-0378">Hydrolase</keyword>
<dbReference type="InterPro" id="IPR049730">
    <property type="entry name" value="SNF2/RAD54-like_C"/>
</dbReference>
<evidence type="ECO:0000259" key="6">
    <source>
        <dbReference type="PROSITE" id="PS51194"/>
    </source>
</evidence>
<dbReference type="InterPro" id="IPR014001">
    <property type="entry name" value="Helicase_ATP-bd"/>
</dbReference>
<evidence type="ECO:0000313" key="7">
    <source>
        <dbReference type="EMBL" id="MBB6511770.1"/>
    </source>
</evidence>
<dbReference type="CDD" id="cd18011">
    <property type="entry name" value="DEXDc_RapA"/>
    <property type="match status" value="1"/>
</dbReference>
<dbReference type="Gene3D" id="3.40.50.300">
    <property type="entry name" value="P-loop containing nucleotide triphosphate hydrolases"/>
    <property type="match status" value="1"/>
</dbReference>
<dbReference type="Pfam" id="PF00271">
    <property type="entry name" value="Helicase_C"/>
    <property type="match status" value="1"/>
</dbReference>
<evidence type="ECO:0000256" key="2">
    <source>
        <dbReference type="ARBA" id="ARBA00022801"/>
    </source>
</evidence>
<dbReference type="PROSITE" id="PS51192">
    <property type="entry name" value="HELICASE_ATP_BIND_1"/>
    <property type="match status" value="1"/>
</dbReference>
<dbReference type="SMART" id="SM00487">
    <property type="entry name" value="DEXDc"/>
    <property type="match status" value="1"/>
</dbReference>
<sequence>MNLQINRDTDYVEQFQNKIEDPTSLTSWDLFKQSYQIAETVKIDSFTDLVSLKLLPDLELLPHQKECAETVIQEMNGRALLADEVGLGKTIEAGIILKEYLVRGLVKKVLILVPASLVNQWTAELNQKFLIPANPATKRVNWEHTDIIISTLDMAKSERHRKAILEQDYDLVIVDEAHKLKNHKTKNFAFVQQLKKKYCLLLTATPIQNKLTDIYNLISILRPGYLGSYDEFMKNYRQQNKHVSDPYLKQLISKVMVRNRRKETGITWTDRKIETVWVDFTEKEQQTYLAIEDFFRQRTVISSLTYRRELCSSREACYLSLKKWGEADESKNNDVQLQQLLQSIGELPHHSKALKLIDLIKNSNEKFIVFTEYRATQIYLQWLLHQEKIPTVIFRGGFKKGKKDWMRQLFQNQARVMIATEAAGEGINLQFCHHLVNYDLPWNPMRLEQRIGRLHRFGQENDVHIYNFAIRNTIDEHVMNLLYSKIKLFENVVGQLDEILSELQVSNLEKEIESIFKESKSIGETKIKLDNLTAVISSHNTDTELEEKSI</sequence>
<keyword evidence="1" id="KW-0547">Nucleotide-binding</keyword>
<dbReference type="Proteomes" id="UP000572212">
    <property type="component" value="Unassembled WGS sequence"/>
</dbReference>
<keyword evidence="8" id="KW-1185">Reference proteome</keyword>
<dbReference type="AlphaFoldDB" id="A0A841RCU3"/>
<dbReference type="CDD" id="cd18793">
    <property type="entry name" value="SF2_C_SNF"/>
    <property type="match status" value="1"/>
</dbReference>
<evidence type="ECO:0000259" key="5">
    <source>
        <dbReference type="PROSITE" id="PS51192"/>
    </source>
</evidence>
<reference evidence="7 8" key="1">
    <citation type="submission" date="2020-08" db="EMBL/GenBank/DDBJ databases">
        <title>Genomic Encyclopedia of Type Strains, Phase IV (KMG-IV): sequencing the most valuable type-strain genomes for metagenomic binning, comparative biology and taxonomic classification.</title>
        <authorList>
            <person name="Goeker M."/>
        </authorList>
    </citation>
    <scope>NUCLEOTIDE SEQUENCE [LARGE SCALE GENOMIC DNA]</scope>
    <source>
        <strain evidence="7 8">DSM 11805</strain>
    </source>
</reference>
<dbReference type="GO" id="GO:0004386">
    <property type="term" value="F:helicase activity"/>
    <property type="evidence" value="ECO:0007669"/>
    <property type="project" value="UniProtKB-KW"/>
</dbReference>
<evidence type="ECO:0000256" key="3">
    <source>
        <dbReference type="ARBA" id="ARBA00022806"/>
    </source>
</evidence>
<keyword evidence="3 7" id="KW-0347">Helicase</keyword>
<dbReference type="EMBL" id="JACHON010000001">
    <property type="protein sequence ID" value="MBB6511770.1"/>
    <property type="molecule type" value="Genomic_DNA"/>
</dbReference>
<evidence type="ECO:0000256" key="1">
    <source>
        <dbReference type="ARBA" id="ARBA00022741"/>
    </source>
</evidence>
<accession>A0A841RCU3</accession>
<evidence type="ECO:0000313" key="8">
    <source>
        <dbReference type="Proteomes" id="UP000572212"/>
    </source>
</evidence>
<comment type="caution">
    <text evidence="7">The sequence shown here is derived from an EMBL/GenBank/DDBJ whole genome shotgun (WGS) entry which is preliminary data.</text>
</comment>
<keyword evidence="4" id="KW-0067">ATP-binding</keyword>
<dbReference type="GO" id="GO:0016787">
    <property type="term" value="F:hydrolase activity"/>
    <property type="evidence" value="ECO:0007669"/>
    <property type="project" value="UniProtKB-KW"/>
</dbReference>
<name>A0A841RCU3_9BACI</name>
<dbReference type="GO" id="GO:0005524">
    <property type="term" value="F:ATP binding"/>
    <property type="evidence" value="ECO:0007669"/>
    <property type="project" value="UniProtKB-KW"/>
</dbReference>
<dbReference type="SMART" id="SM00490">
    <property type="entry name" value="HELICc"/>
    <property type="match status" value="1"/>
</dbReference>
<dbReference type="InterPro" id="IPR001650">
    <property type="entry name" value="Helicase_C-like"/>
</dbReference>
<dbReference type="PANTHER" id="PTHR45766:SF6">
    <property type="entry name" value="SWI_SNF-RELATED MATRIX-ASSOCIATED ACTIN-DEPENDENT REGULATOR OF CHROMATIN SUBFAMILY A-LIKE PROTEIN 1"/>
    <property type="match status" value="1"/>
</dbReference>
<dbReference type="PROSITE" id="PS51194">
    <property type="entry name" value="HELICASE_CTER"/>
    <property type="match status" value="1"/>
</dbReference>
<dbReference type="SUPFAM" id="SSF52540">
    <property type="entry name" value="P-loop containing nucleoside triphosphate hydrolases"/>
    <property type="match status" value="2"/>
</dbReference>
<evidence type="ECO:0000256" key="4">
    <source>
        <dbReference type="ARBA" id="ARBA00022840"/>
    </source>
</evidence>
<dbReference type="Gene3D" id="3.40.50.10810">
    <property type="entry name" value="Tandem AAA-ATPase domain"/>
    <property type="match status" value="1"/>
</dbReference>
<dbReference type="InterPro" id="IPR038718">
    <property type="entry name" value="SNF2-like_sf"/>
</dbReference>
<dbReference type="InterPro" id="IPR000330">
    <property type="entry name" value="SNF2_N"/>
</dbReference>
<organism evidence="7 8">
    <name type="scientific">Gracilibacillus halotolerans</name>
    <dbReference type="NCBI Taxonomy" id="74386"/>
    <lineage>
        <taxon>Bacteria</taxon>
        <taxon>Bacillati</taxon>
        <taxon>Bacillota</taxon>
        <taxon>Bacilli</taxon>
        <taxon>Bacillales</taxon>
        <taxon>Bacillaceae</taxon>
        <taxon>Gracilibacillus</taxon>
    </lineage>
</organism>
<proteinExistence type="predicted"/>
<dbReference type="Pfam" id="PF00176">
    <property type="entry name" value="SNF2-rel_dom"/>
    <property type="match status" value="1"/>
</dbReference>